<dbReference type="RefSeq" id="XP_044725631.1">
    <property type="nucleotide sequence ID" value="XM_044859231.1"/>
</dbReference>
<sequence>MTPTNTPGAREALLRDSADTEQEDAVMGDAADETKTDEPDDLPDAEGPAVTVAHAAESLIASQMESQQAKLAVFRAFCTAFDQTAAQFTSGHALSFAKDISRDFISYWDVALNGVPTRAGKAHKSMAQTGGPLRQPRPTAPGGPLVQPPKDDQL</sequence>
<evidence type="ECO:0000313" key="2">
    <source>
        <dbReference type="EMBL" id="KAH0968118.1"/>
    </source>
</evidence>
<dbReference type="GeneID" id="68349889"/>
<dbReference type="AlphaFoldDB" id="A0A9P8SM22"/>
<accession>A0A9P8SM22</accession>
<dbReference type="EMBL" id="JAIZPD010000001">
    <property type="protein sequence ID" value="KAH0968118.1"/>
    <property type="molecule type" value="Genomic_DNA"/>
</dbReference>
<feature type="region of interest" description="Disordered" evidence="1">
    <location>
        <begin position="120"/>
        <end position="154"/>
    </location>
</feature>
<gene>
    <name evidence="2" type="ORF">HRG_00760</name>
</gene>
<evidence type="ECO:0000313" key="3">
    <source>
        <dbReference type="Proteomes" id="UP000824596"/>
    </source>
</evidence>
<name>A0A9P8SM22_9HYPO</name>
<protein>
    <submittedName>
        <fullName evidence="2">Uncharacterized protein</fullName>
    </submittedName>
</protein>
<evidence type="ECO:0000256" key="1">
    <source>
        <dbReference type="SAM" id="MobiDB-lite"/>
    </source>
</evidence>
<dbReference type="Proteomes" id="UP000824596">
    <property type="component" value="Unassembled WGS sequence"/>
</dbReference>
<keyword evidence="3" id="KW-1185">Reference proteome</keyword>
<reference evidence="2" key="1">
    <citation type="submission" date="2021-09" db="EMBL/GenBank/DDBJ databases">
        <title>A high-quality genome of the endoparasitic fungus Hirsutella rhossiliensis with a comparison of Hirsutella genomes reveals transposable elements contributing to genome size variation.</title>
        <authorList>
            <person name="Lin R."/>
            <person name="Jiao Y."/>
            <person name="Sun X."/>
            <person name="Ling J."/>
            <person name="Xie B."/>
            <person name="Cheng X."/>
        </authorList>
    </citation>
    <scope>NUCLEOTIDE SEQUENCE</scope>
    <source>
        <strain evidence="2">HR02</strain>
    </source>
</reference>
<proteinExistence type="predicted"/>
<feature type="region of interest" description="Disordered" evidence="1">
    <location>
        <begin position="1"/>
        <end position="47"/>
    </location>
</feature>
<organism evidence="2 3">
    <name type="scientific">Hirsutella rhossiliensis</name>
    <dbReference type="NCBI Taxonomy" id="111463"/>
    <lineage>
        <taxon>Eukaryota</taxon>
        <taxon>Fungi</taxon>
        <taxon>Dikarya</taxon>
        <taxon>Ascomycota</taxon>
        <taxon>Pezizomycotina</taxon>
        <taxon>Sordariomycetes</taxon>
        <taxon>Hypocreomycetidae</taxon>
        <taxon>Hypocreales</taxon>
        <taxon>Ophiocordycipitaceae</taxon>
        <taxon>Hirsutella</taxon>
    </lineage>
</organism>
<comment type="caution">
    <text evidence="2">The sequence shown here is derived from an EMBL/GenBank/DDBJ whole genome shotgun (WGS) entry which is preliminary data.</text>
</comment>
<dbReference type="OrthoDB" id="5099774at2759"/>